<dbReference type="EMBL" id="BLAY01000043">
    <property type="protein sequence ID" value="GET38363.1"/>
    <property type="molecule type" value="Genomic_DNA"/>
</dbReference>
<dbReference type="AlphaFoldDB" id="A0AAV3X7L5"/>
<evidence type="ECO:0000313" key="2">
    <source>
        <dbReference type="Proteomes" id="UP001050975"/>
    </source>
</evidence>
<sequence length="106" mass="11796">MPKSVSYRESLIARLKKPEYAAGYIEAILEEEDPEPELLKDALQDVALALGEMNLPKEQGKLHLEKLDRILSVEGSAEIYNLALWLDKLGLKLTVTVKSDNSKSGD</sequence>
<evidence type="ECO:0008006" key="3">
    <source>
        <dbReference type="Google" id="ProtNLM"/>
    </source>
</evidence>
<reference evidence="1" key="1">
    <citation type="submission" date="2019-10" db="EMBL/GenBank/DDBJ databases">
        <title>Draft genome sequece of Microseira wollei NIES-4236.</title>
        <authorList>
            <person name="Yamaguchi H."/>
            <person name="Suzuki S."/>
            <person name="Kawachi M."/>
        </authorList>
    </citation>
    <scope>NUCLEOTIDE SEQUENCE</scope>
    <source>
        <strain evidence="1">NIES-4236</strain>
    </source>
</reference>
<dbReference type="RefSeq" id="WP_226581492.1">
    <property type="nucleotide sequence ID" value="NZ_BLAY01000043.1"/>
</dbReference>
<gene>
    <name evidence="1" type="ORF">MiSe_31190</name>
</gene>
<comment type="caution">
    <text evidence="1">The sequence shown here is derived from an EMBL/GenBank/DDBJ whole genome shotgun (WGS) entry which is preliminary data.</text>
</comment>
<evidence type="ECO:0000313" key="1">
    <source>
        <dbReference type="EMBL" id="GET38363.1"/>
    </source>
</evidence>
<proteinExistence type="predicted"/>
<accession>A0AAV3X7L5</accession>
<keyword evidence="2" id="KW-1185">Reference proteome</keyword>
<dbReference type="Proteomes" id="UP001050975">
    <property type="component" value="Unassembled WGS sequence"/>
</dbReference>
<name>A0AAV3X7L5_9CYAN</name>
<protein>
    <recommendedName>
        <fullName evidence="3">Transcriptional regulator</fullName>
    </recommendedName>
</protein>
<organism evidence="1 2">
    <name type="scientific">Microseira wollei NIES-4236</name>
    <dbReference type="NCBI Taxonomy" id="2530354"/>
    <lineage>
        <taxon>Bacteria</taxon>
        <taxon>Bacillati</taxon>
        <taxon>Cyanobacteriota</taxon>
        <taxon>Cyanophyceae</taxon>
        <taxon>Oscillatoriophycideae</taxon>
        <taxon>Aerosakkonematales</taxon>
        <taxon>Aerosakkonemataceae</taxon>
        <taxon>Microseira</taxon>
    </lineage>
</organism>